<dbReference type="GO" id="GO:0019838">
    <property type="term" value="F:growth factor binding"/>
    <property type="evidence" value="ECO:0007669"/>
    <property type="project" value="TreeGrafter"/>
</dbReference>
<keyword evidence="4 5" id="KW-0472">Membrane</keyword>
<evidence type="ECO:0000256" key="4">
    <source>
        <dbReference type="ARBA" id="ARBA00023136"/>
    </source>
</evidence>
<keyword evidence="8" id="KW-1185">Reference proteome</keyword>
<dbReference type="PRINTS" id="PR00249">
    <property type="entry name" value="GPCRSECRETIN"/>
</dbReference>
<evidence type="ECO:0000256" key="3">
    <source>
        <dbReference type="ARBA" id="ARBA00022989"/>
    </source>
</evidence>
<evidence type="ECO:0000313" key="8">
    <source>
        <dbReference type="Proteomes" id="UP000829720"/>
    </source>
</evidence>
<dbReference type="GO" id="GO:0008528">
    <property type="term" value="F:G protein-coupled peptide receptor activity"/>
    <property type="evidence" value="ECO:0007669"/>
    <property type="project" value="TreeGrafter"/>
</dbReference>
<evidence type="ECO:0000256" key="1">
    <source>
        <dbReference type="ARBA" id="ARBA00004141"/>
    </source>
</evidence>
<feature type="transmembrane region" description="Helical" evidence="5">
    <location>
        <begin position="89"/>
        <end position="110"/>
    </location>
</feature>
<comment type="caution">
    <text evidence="7">The sequence shown here is derived from an EMBL/GenBank/DDBJ whole genome shotgun (WGS) entry which is preliminary data.</text>
</comment>
<accession>A0A8T3D1V6</accession>
<proteinExistence type="predicted"/>
<dbReference type="Gene3D" id="1.20.1070.10">
    <property type="entry name" value="Rhodopsin 7-helix transmembrane proteins"/>
    <property type="match status" value="1"/>
</dbReference>
<dbReference type="Proteomes" id="UP000829720">
    <property type="component" value="Unassembled WGS sequence"/>
</dbReference>
<dbReference type="GO" id="GO:0007166">
    <property type="term" value="P:cell surface receptor signaling pathway"/>
    <property type="evidence" value="ECO:0007669"/>
    <property type="project" value="InterPro"/>
</dbReference>
<dbReference type="GO" id="GO:0008284">
    <property type="term" value="P:positive regulation of cell population proliferation"/>
    <property type="evidence" value="ECO:0007669"/>
    <property type="project" value="TreeGrafter"/>
</dbReference>
<keyword evidence="3 5" id="KW-1133">Transmembrane helix</keyword>
<sequence>MWRESHSSDYPPCGRRSTKRVDRSDLTRALCPRCWDVNENSPYWWIIKGPIVASIAVNFVLFVNIIRILGQKLNPRLIHFNNSSHYRRLVRATLLLIPLFGTHYIVFSFLPDHVHEGVRLYFELCFGSFQVITN</sequence>
<dbReference type="PROSITE" id="PS50261">
    <property type="entry name" value="G_PROTEIN_RECEP_F2_4"/>
    <property type="match status" value="1"/>
</dbReference>
<evidence type="ECO:0000256" key="2">
    <source>
        <dbReference type="ARBA" id="ARBA00022692"/>
    </source>
</evidence>
<evidence type="ECO:0000256" key="5">
    <source>
        <dbReference type="SAM" id="Phobius"/>
    </source>
</evidence>
<dbReference type="Pfam" id="PF00002">
    <property type="entry name" value="7tm_2"/>
    <property type="match status" value="1"/>
</dbReference>
<reference evidence="7" key="1">
    <citation type="submission" date="2021-01" db="EMBL/GenBank/DDBJ databases">
        <authorList>
            <person name="Zahm M."/>
            <person name="Roques C."/>
            <person name="Cabau C."/>
            <person name="Klopp C."/>
            <person name="Donnadieu C."/>
            <person name="Jouanno E."/>
            <person name="Lampietro C."/>
            <person name="Louis A."/>
            <person name="Herpin A."/>
            <person name="Echchiki A."/>
            <person name="Berthelot C."/>
            <person name="Parey E."/>
            <person name="Roest-Crollius H."/>
            <person name="Braasch I."/>
            <person name="Postlethwait J."/>
            <person name="Bobe J."/>
            <person name="Montfort J."/>
            <person name="Bouchez O."/>
            <person name="Begum T."/>
            <person name="Mejri S."/>
            <person name="Adams A."/>
            <person name="Chen W.-J."/>
            <person name="Guiguen Y."/>
        </authorList>
    </citation>
    <scope>NUCLEOTIDE SEQUENCE</scope>
    <source>
        <tissue evidence="7">Blood</tissue>
    </source>
</reference>
<dbReference type="PANTHER" id="PTHR45620">
    <property type="entry name" value="PDF RECEPTOR-LIKE PROTEIN-RELATED"/>
    <property type="match status" value="1"/>
</dbReference>
<dbReference type="GO" id="GO:0016520">
    <property type="term" value="F:growth hormone-releasing hormone receptor activity"/>
    <property type="evidence" value="ECO:0007669"/>
    <property type="project" value="TreeGrafter"/>
</dbReference>
<protein>
    <recommendedName>
        <fullName evidence="6">G-protein coupled receptors family 2 profile 2 domain-containing protein</fullName>
    </recommendedName>
</protein>
<comment type="subcellular location">
    <subcellularLocation>
        <location evidence="1">Membrane</location>
        <topology evidence="1">Multi-pass membrane protein</topology>
    </subcellularLocation>
</comment>
<dbReference type="GO" id="GO:0007189">
    <property type="term" value="P:adenylate cyclase-activating G protein-coupled receptor signaling pathway"/>
    <property type="evidence" value="ECO:0007669"/>
    <property type="project" value="TreeGrafter"/>
</dbReference>
<evidence type="ECO:0000313" key="7">
    <source>
        <dbReference type="EMBL" id="KAI1888795.1"/>
    </source>
</evidence>
<evidence type="ECO:0000259" key="6">
    <source>
        <dbReference type="PROSITE" id="PS50261"/>
    </source>
</evidence>
<dbReference type="OrthoDB" id="5967113at2759"/>
<keyword evidence="2 5" id="KW-0812">Transmembrane</keyword>
<dbReference type="InterPro" id="IPR000832">
    <property type="entry name" value="GPCR_2_secretin-like"/>
</dbReference>
<dbReference type="GO" id="GO:0017046">
    <property type="term" value="F:peptide hormone binding"/>
    <property type="evidence" value="ECO:0007669"/>
    <property type="project" value="TreeGrafter"/>
</dbReference>
<dbReference type="EMBL" id="JAERUA010000016">
    <property type="protein sequence ID" value="KAI1888795.1"/>
    <property type="molecule type" value="Genomic_DNA"/>
</dbReference>
<feature type="domain" description="G-protein coupled receptors family 2 profile 2" evidence="6">
    <location>
        <begin position="34"/>
        <end position="134"/>
    </location>
</feature>
<gene>
    <name evidence="7" type="ORF">AGOR_G00172410</name>
</gene>
<dbReference type="InterPro" id="IPR017981">
    <property type="entry name" value="GPCR_2-like_7TM"/>
</dbReference>
<dbReference type="PANTHER" id="PTHR45620:SF14">
    <property type="entry name" value="GROWTH HORMONE-RELEASING HORMONE RECEPTOR"/>
    <property type="match status" value="1"/>
</dbReference>
<name>A0A8T3D1V6_9TELE</name>
<dbReference type="InterPro" id="IPR050332">
    <property type="entry name" value="GPCR_2"/>
</dbReference>
<dbReference type="AlphaFoldDB" id="A0A8T3D1V6"/>
<dbReference type="GO" id="GO:0005886">
    <property type="term" value="C:plasma membrane"/>
    <property type="evidence" value="ECO:0007669"/>
    <property type="project" value="TreeGrafter"/>
</dbReference>
<organism evidence="7 8">
    <name type="scientific">Albula goreensis</name>
    <dbReference type="NCBI Taxonomy" id="1534307"/>
    <lineage>
        <taxon>Eukaryota</taxon>
        <taxon>Metazoa</taxon>
        <taxon>Chordata</taxon>
        <taxon>Craniata</taxon>
        <taxon>Vertebrata</taxon>
        <taxon>Euteleostomi</taxon>
        <taxon>Actinopterygii</taxon>
        <taxon>Neopterygii</taxon>
        <taxon>Teleostei</taxon>
        <taxon>Albuliformes</taxon>
        <taxon>Albulidae</taxon>
        <taxon>Albula</taxon>
    </lineage>
</organism>
<feature type="transmembrane region" description="Helical" evidence="5">
    <location>
        <begin position="45"/>
        <end position="69"/>
    </location>
</feature>